<gene>
    <name evidence="15" type="ORF">ABMA27_008393</name>
</gene>
<dbReference type="Proteomes" id="UP001549920">
    <property type="component" value="Unassembled WGS sequence"/>
</dbReference>
<dbReference type="PROSITE" id="PS50157">
    <property type="entry name" value="ZINC_FINGER_C2H2_2"/>
    <property type="match status" value="1"/>
</dbReference>
<feature type="domain" description="C2H2-type" evidence="12">
    <location>
        <begin position="22"/>
        <end position="53"/>
    </location>
</feature>
<dbReference type="PRINTS" id="PR00503">
    <property type="entry name" value="BROMODOMAIN"/>
</dbReference>
<evidence type="ECO:0000256" key="2">
    <source>
        <dbReference type="ARBA" id="ARBA00022737"/>
    </source>
</evidence>
<accession>A0ABR3HB43</accession>
<dbReference type="SUPFAM" id="SSF47370">
    <property type="entry name" value="Bromodomain"/>
    <property type="match status" value="1"/>
</dbReference>
<evidence type="ECO:0000259" key="11">
    <source>
        <dbReference type="PROSITE" id="PS50016"/>
    </source>
</evidence>
<dbReference type="InterPro" id="IPR001965">
    <property type="entry name" value="Znf_PHD"/>
</dbReference>
<dbReference type="InterPro" id="IPR001487">
    <property type="entry name" value="Bromodomain"/>
</dbReference>
<dbReference type="Pfam" id="PF00439">
    <property type="entry name" value="Bromodomain"/>
    <property type="match status" value="1"/>
</dbReference>
<dbReference type="InterPro" id="IPR013087">
    <property type="entry name" value="Znf_C2H2_type"/>
</dbReference>
<dbReference type="PROSITE" id="PS50016">
    <property type="entry name" value="ZF_PHD_2"/>
    <property type="match status" value="1"/>
</dbReference>
<dbReference type="Gene3D" id="1.20.920.10">
    <property type="entry name" value="Bromodomain-like"/>
    <property type="match status" value="1"/>
</dbReference>
<sequence length="1154" mass="128862">MGLDFDVLEFCKKLRQNRPPPYQCPLEKCDKVYKSLCGLQYHLVHYDHDNPTPATPAVANNRKKGGRSRAPVPTGDIALQSPPKEALTFAEAQKVVQFEIDGKISRIPIDQPLPIMSLEEWEKKNAELEKPLPFVEPPPEPHVKLPEASFKLIPDYNERVVDAPPRPNAYIRFIEKSAEELDGEVEYDVDEEDTAWLAIINKMRAKQNLPPVSVDTLELLMDRLEKESYFQATQSGQQTAAQVDEDAVCCICMDGECQNTNVILFCDMCNLAVHQDCYGVPYIPEGQWLCRRCLQSPSRLVNCVLCPNTGGAFKQTDQGTWAHVVCALWIPEVRFANTVFLEPIDSIEMIPAARWKLQCMVCKQRGAGACIQCHKSNCYSAFHVTCAQQAGLYMKMEAAGAGRDPSQPVQVAKMAYCDAHTPAHVLQERRALESEGDSKPTDLSAIRQKGREKIIQARRVLAMKRTWAPVVLVPTLPAERVSEVAQLAHGPPAARAQLMKRLLAYWTLKRHNRNGVPLLRRLQSLTSHHGTRGIQDGTVNVRELCNQLKYWQRIRQDLERARLLCELVRKRERLKAEYTRVWERCVLHSLRPERAVLHKLLRLLRQRDASDIFTEPVDLNEVPDYSTIVKHPMDLSTMGKKLDRGAYRSVDDVEADFRLMIDNCLTYNNKDTVFYKAGIKMREQCMPIFRQARRDCRSAGLPELAGAAPAPDSSPERGSPRRPSTDRINTRSERSVSVARSERRRLSPRRDSDDDNNTRDNSPVATSGKSRGWWRGRGRGRGRRGRRGRGRPPLAARVLHGNETPTSGSETPVPPRKSVERTHKLVTPEKSPSKQADSTPSLGLMGGLRKPTLLLPPSTGSAPPKSFGSDATLPTLSASLGRAVEPSPKKKGRGRPRKADKDKSASSPDLFRSIQGGEGKPLSTPVPASFLQYRGPPGEVGSDSDLALSRSSSSSSAWSQSCSSCTHYDDDNASTHSCDLSSSDASSGTERPGRRRTRLADMSDQEPSTPVKGRGTRSSASKTPVKGAGPDAPLEPLQLVWAKCRGYPWYPALIIDPKIPKGFIYNGVPLPVPPQDVLNLKKNHSHEPVLYLVLFFDVKRTWQWLPPNKLELLGIDKSVDQAKLVESRKPTDRKAVKKAYGDAMQFRKQVDGDK</sequence>
<evidence type="ECO:0008006" key="17">
    <source>
        <dbReference type="Google" id="ProtNLM"/>
    </source>
</evidence>
<dbReference type="EMBL" id="JBEUOH010000022">
    <property type="protein sequence ID" value="KAL0867638.1"/>
    <property type="molecule type" value="Genomic_DNA"/>
</dbReference>
<evidence type="ECO:0000259" key="12">
    <source>
        <dbReference type="PROSITE" id="PS50157"/>
    </source>
</evidence>
<evidence type="ECO:0000313" key="16">
    <source>
        <dbReference type="Proteomes" id="UP001549920"/>
    </source>
</evidence>
<keyword evidence="4" id="KW-0862">Zinc</keyword>
<feature type="compositionally biased region" description="Basic and acidic residues" evidence="9">
    <location>
        <begin position="817"/>
        <end position="827"/>
    </location>
</feature>
<dbReference type="InterPro" id="IPR011011">
    <property type="entry name" value="Znf_FYVE_PHD"/>
</dbReference>
<dbReference type="Gene3D" id="3.30.40.10">
    <property type="entry name" value="Zinc/RING finger domain, C3HC4 (zinc finger)"/>
    <property type="match status" value="2"/>
</dbReference>
<dbReference type="InterPro" id="IPR013083">
    <property type="entry name" value="Znf_RING/FYVE/PHD"/>
</dbReference>
<feature type="compositionally biased region" description="Low complexity" evidence="9">
    <location>
        <begin position="943"/>
        <end position="965"/>
    </location>
</feature>
<evidence type="ECO:0000256" key="4">
    <source>
        <dbReference type="ARBA" id="ARBA00022833"/>
    </source>
</evidence>
<dbReference type="Pfam" id="PF10513">
    <property type="entry name" value="EPL1"/>
    <property type="match status" value="1"/>
</dbReference>
<dbReference type="PROSITE" id="PS50812">
    <property type="entry name" value="PWWP"/>
    <property type="match status" value="1"/>
</dbReference>
<feature type="domain" description="Bromo" evidence="10">
    <location>
        <begin position="605"/>
        <end position="675"/>
    </location>
</feature>
<keyword evidence="3 8" id="KW-0863">Zinc-finger</keyword>
<dbReference type="PROSITE" id="PS00028">
    <property type="entry name" value="ZINC_FINGER_C2H2_1"/>
    <property type="match status" value="1"/>
</dbReference>
<keyword evidence="1" id="KW-0479">Metal-binding</keyword>
<feature type="domain" description="PWWP" evidence="13">
    <location>
        <begin position="1036"/>
        <end position="1110"/>
    </location>
</feature>
<organism evidence="15 16">
    <name type="scientific">Loxostege sticticalis</name>
    <name type="common">Beet webworm moth</name>
    <dbReference type="NCBI Taxonomy" id="481309"/>
    <lineage>
        <taxon>Eukaryota</taxon>
        <taxon>Metazoa</taxon>
        <taxon>Ecdysozoa</taxon>
        <taxon>Arthropoda</taxon>
        <taxon>Hexapoda</taxon>
        <taxon>Insecta</taxon>
        <taxon>Pterygota</taxon>
        <taxon>Neoptera</taxon>
        <taxon>Endopterygota</taxon>
        <taxon>Lepidoptera</taxon>
        <taxon>Glossata</taxon>
        <taxon>Ditrysia</taxon>
        <taxon>Pyraloidea</taxon>
        <taxon>Crambidae</taxon>
        <taxon>Pyraustinae</taxon>
        <taxon>Loxostege</taxon>
    </lineage>
</organism>
<feature type="compositionally biased region" description="Low complexity" evidence="9">
    <location>
        <begin position="702"/>
        <end position="713"/>
    </location>
</feature>
<feature type="domain" description="PHD-type" evidence="11">
    <location>
        <begin position="246"/>
        <end position="296"/>
    </location>
</feature>
<keyword evidence="2" id="KW-0677">Repeat</keyword>
<dbReference type="CDD" id="cd05839">
    <property type="entry name" value="PWWP_BRPF"/>
    <property type="match status" value="1"/>
</dbReference>
<dbReference type="PROSITE" id="PS01359">
    <property type="entry name" value="ZF_PHD_1"/>
    <property type="match status" value="1"/>
</dbReference>
<dbReference type="SUPFAM" id="SSF63748">
    <property type="entry name" value="Tudor/PWWP/MBT"/>
    <property type="match status" value="1"/>
</dbReference>
<dbReference type="Pfam" id="PF13832">
    <property type="entry name" value="zf-HC5HC2H_2"/>
    <property type="match status" value="1"/>
</dbReference>
<dbReference type="CDD" id="cd15670">
    <property type="entry name" value="ePHD_BRPF"/>
    <property type="match status" value="1"/>
</dbReference>
<keyword evidence="16" id="KW-1185">Reference proteome</keyword>
<feature type="region of interest" description="Disordered" evidence="9">
    <location>
        <begin position="49"/>
        <end position="78"/>
    </location>
</feature>
<dbReference type="InterPro" id="IPR034732">
    <property type="entry name" value="EPHD"/>
</dbReference>
<evidence type="ECO:0000256" key="3">
    <source>
        <dbReference type="ARBA" id="ARBA00022771"/>
    </source>
</evidence>
<proteinExistence type="predicted"/>
<comment type="caution">
    <text evidence="15">The sequence shown here is derived from an EMBL/GenBank/DDBJ whole genome shotgun (WGS) entry which is preliminary data.</text>
</comment>
<feature type="compositionally biased region" description="Low complexity" evidence="9">
    <location>
        <begin position="974"/>
        <end position="987"/>
    </location>
</feature>
<dbReference type="PROSITE" id="PS51805">
    <property type="entry name" value="EPHD"/>
    <property type="match status" value="1"/>
</dbReference>
<protein>
    <recommendedName>
        <fullName evidence="17">Peregrin</fullName>
    </recommendedName>
</protein>
<evidence type="ECO:0000259" key="14">
    <source>
        <dbReference type="PROSITE" id="PS51805"/>
    </source>
</evidence>
<dbReference type="InterPro" id="IPR019787">
    <property type="entry name" value="Znf_PHD-finger"/>
</dbReference>
<dbReference type="InterPro" id="IPR050701">
    <property type="entry name" value="Histone_Mod_Regulator"/>
</dbReference>
<feature type="region of interest" description="Disordered" evidence="9">
    <location>
        <begin position="702"/>
        <end position="1032"/>
    </location>
</feature>
<evidence type="ECO:0000256" key="7">
    <source>
        <dbReference type="PROSITE-ProRule" id="PRU00035"/>
    </source>
</evidence>
<evidence type="ECO:0000256" key="6">
    <source>
        <dbReference type="ARBA" id="ARBA00023242"/>
    </source>
</evidence>
<name>A0ABR3HB43_LOXSC</name>
<dbReference type="SMART" id="SM00297">
    <property type="entry name" value="BROMO"/>
    <property type="match status" value="1"/>
</dbReference>
<dbReference type="PROSITE" id="PS50014">
    <property type="entry name" value="BROMODOMAIN_2"/>
    <property type="match status" value="1"/>
</dbReference>
<dbReference type="InterPro" id="IPR036427">
    <property type="entry name" value="Bromodomain-like_sf"/>
</dbReference>
<feature type="compositionally biased region" description="Basic residues" evidence="9">
    <location>
        <begin position="772"/>
        <end position="790"/>
    </location>
</feature>
<dbReference type="InterPro" id="IPR019542">
    <property type="entry name" value="Enhancer_polycomb-like_N"/>
</dbReference>
<dbReference type="Pfam" id="PF00855">
    <property type="entry name" value="PWWP"/>
    <property type="match status" value="1"/>
</dbReference>
<dbReference type="PANTHER" id="PTHR13793:SF107">
    <property type="entry name" value="BROMODOMAIN-CONTAINING PROTEIN HOMOLOG"/>
    <property type="match status" value="1"/>
</dbReference>
<evidence type="ECO:0000259" key="13">
    <source>
        <dbReference type="PROSITE" id="PS50812"/>
    </source>
</evidence>
<dbReference type="InterPro" id="IPR019786">
    <property type="entry name" value="Zinc_finger_PHD-type_CS"/>
</dbReference>
<evidence type="ECO:0000256" key="1">
    <source>
        <dbReference type="ARBA" id="ARBA00022723"/>
    </source>
</evidence>
<dbReference type="PANTHER" id="PTHR13793">
    <property type="entry name" value="PHD FINGER PROTEINS"/>
    <property type="match status" value="1"/>
</dbReference>
<dbReference type="InterPro" id="IPR000313">
    <property type="entry name" value="PWWP_dom"/>
</dbReference>
<dbReference type="SUPFAM" id="SSF57903">
    <property type="entry name" value="FYVE/PHD zinc finger"/>
    <property type="match status" value="1"/>
</dbReference>
<dbReference type="Pfam" id="PF13831">
    <property type="entry name" value="PHD_2"/>
    <property type="match status" value="1"/>
</dbReference>
<dbReference type="SMART" id="SM00293">
    <property type="entry name" value="PWWP"/>
    <property type="match status" value="1"/>
</dbReference>
<keyword evidence="6" id="KW-0539">Nucleus</keyword>
<evidence type="ECO:0000256" key="9">
    <source>
        <dbReference type="SAM" id="MobiDB-lite"/>
    </source>
</evidence>
<dbReference type="Gene3D" id="2.30.30.140">
    <property type="match status" value="1"/>
</dbReference>
<reference evidence="15 16" key="1">
    <citation type="submission" date="2024-06" db="EMBL/GenBank/DDBJ databases">
        <title>A chromosome-level genome assembly of beet webworm, Loxostege sticticalis.</title>
        <authorList>
            <person name="Zhang Y."/>
        </authorList>
    </citation>
    <scope>NUCLEOTIDE SEQUENCE [LARGE SCALE GENOMIC DNA]</scope>
    <source>
        <strain evidence="15">AQ026</strain>
        <tissue evidence="15">Whole body</tissue>
    </source>
</reference>
<feature type="compositionally biased region" description="Basic and acidic residues" evidence="9">
    <location>
        <begin position="714"/>
        <end position="758"/>
    </location>
</feature>
<feature type="domain" description="PHD-type" evidence="14">
    <location>
        <begin position="300"/>
        <end position="421"/>
    </location>
</feature>
<evidence type="ECO:0000256" key="5">
    <source>
        <dbReference type="ARBA" id="ARBA00023117"/>
    </source>
</evidence>
<evidence type="ECO:0000313" key="15">
    <source>
        <dbReference type="EMBL" id="KAL0867638.1"/>
    </source>
</evidence>
<dbReference type="SMART" id="SM00249">
    <property type="entry name" value="PHD"/>
    <property type="match status" value="2"/>
</dbReference>
<evidence type="ECO:0000256" key="8">
    <source>
        <dbReference type="PROSITE-ProRule" id="PRU00042"/>
    </source>
</evidence>
<evidence type="ECO:0000259" key="10">
    <source>
        <dbReference type="PROSITE" id="PS50014"/>
    </source>
</evidence>
<keyword evidence="5 7" id="KW-0103">Bromodomain</keyword>
<dbReference type="CDD" id="cd15572">
    <property type="entry name" value="PHD_BRPF"/>
    <property type="match status" value="1"/>
</dbReference>